<dbReference type="Proteomes" id="UP000590749">
    <property type="component" value="Unassembled WGS sequence"/>
</dbReference>
<gene>
    <name evidence="1" type="ORF">FHR83_003655</name>
</gene>
<name>A0A7W5AH49_9ACTN</name>
<dbReference type="AlphaFoldDB" id="A0A7W5AH49"/>
<proteinExistence type="predicted"/>
<protein>
    <submittedName>
        <fullName evidence="1">Uncharacterized protein</fullName>
    </submittedName>
</protein>
<comment type="caution">
    <text evidence="1">The sequence shown here is derived from an EMBL/GenBank/DDBJ whole genome shotgun (WGS) entry which is preliminary data.</text>
</comment>
<reference evidence="1 2" key="1">
    <citation type="submission" date="2020-08" db="EMBL/GenBank/DDBJ databases">
        <title>Genomic Encyclopedia of Type Strains, Phase III (KMG-III): the genomes of soil and plant-associated and newly described type strains.</title>
        <authorList>
            <person name="Whitman W."/>
        </authorList>
    </citation>
    <scope>NUCLEOTIDE SEQUENCE [LARGE SCALE GENOMIC DNA]</scope>
    <source>
        <strain evidence="1 2">CECT 3287</strain>
    </source>
</reference>
<evidence type="ECO:0000313" key="2">
    <source>
        <dbReference type="Proteomes" id="UP000590749"/>
    </source>
</evidence>
<dbReference type="RefSeq" id="WP_183221142.1">
    <property type="nucleotide sequence ID" value="NZ_BMPW01000005.1"/>
</dbReference>
<organism evidence="1 2">
    <name type="scientific">Actinoplanes campanulatus</name>
    <dbReference type="NCBI Taxonomy" id="113559"/>
    <lineage>
        <taxon>Bacteria</taxon>
        <taxon>Bacillati</taxon>
        <taxon>Actinomycetota</taxon>
        <taxon>Actinomycetes</taxon>
        <taxon>Micromonosporales</taxon>
        <taxon>Micromonosporaceae</taxon>
        <taxon>Actinoplanes</taxon>
    </lineage>
</organism>
<dbReference type="EMBL" id="JACHXF010000007">
    <property type="protein sequence ID" value="MBB3095985.1"/>
    <property type="molecule type" value="Genomic_DNA"/>
</dbReference>
<accession>A0A7W5AH49</accession>
<sequence>MRQILRATGFEVSRPPTDPADAERLAAEHVGVAGLTAGTSVRASARALTQLDHWTLYDRP</sequence>
<evidence type="ECO:0000313" key="1">
    <source>
        <dbReference type="EMBL" id="MBB3095985.1"/>
    </source>
</evidence>
<keyword evidence="2" id="KW-1185">Reference proteome</keyword>